<evidence type="ECO:0000259" key="22">
    <source>
        <dbReference type="PROSITE" id="PS50894"/>
    </source>
</evidence>
<dbReference type="CDD" id="cd00082">
    <property type="entry name" value="HisKA"/>
    <property type="match status" value="1"/>
</dbReference>
<comment type="catalytic activity">
    <reaction evidence="1">
        <text>ATP + protein L-histidine = ADP + protein N-phospho-L-histidine.</text>
        <dbReference type="EC" id="2.7.13.3"/>
    </reaction>
</comment>
<dbReference type="Pfam" id="PF00672">
    <property type="entry name" value="HAMP"/>
    <property type="match status" value="1"/>
</dbReference>
<dbReference type="Gene3D" id="6.10.340.10">
    <property type="match status" value="1"/>
</dbReference>
<feature type="modified residue" description="Phosphohistidine" evidence="14">
    <location>
        <position position="1089"/>
    </location>
</feature>
<evidence type="ECO:0000313" key="23">
    <source>
        <dbReference type="EMBL" id="MBC9251421.1"/>
    </source>
</evidence>
<keyword evidence="5 15" id="KW-0597">Phosphoprotein</keyword>
<dbReference type="SMART" id="SM00387">
    <property type="entry name" value="HATPase_c"/>
    <property type="match status" value="1"/>
</dbReference>
<dbReference type="EC" id="2.7.13.3" evidence="3"/>
<accession>A0ABR7S1F5</accession>
<feature type="domain" description="Response regulatory" evidence="18">
    <location>
        <begin position="901"/>
        <end position="1017"/>
    </location>
</feature>
<dbReference type="CDD" id="cd06225">
    <property type="entry name" value="HAMP"/>
    <property type="match status" value="1"/>
</dbReference>
<dbReference type="PRINTS" id="PR00344">
    <property type="entry name" value="BCTRLSENSOR"/>
</dbReference>
<dbReference type="Pfam" id="PF00072">
    <property type="entry name" value="Response_reg"/>
    <property type="match status" value="1"/>
</dbReference>
<evidence type="ECO:0000256" key="12">
    <source>
        <dbReference type="ARBA" id="ARBA00023012"/>
    </source>
</evidence>
<dbReference type="Pfam" id="PF01627">
    <property type="entry name" value="Hpt"/>
    <property type="match status" value="1"/>
</dbReference>
<dbReference type="PROSITE" id="PS50113">
    <property type="entry name" value="PAC"/>
    <property type="match status" value="1"/>
</dbReference>
<dbReference type="SMART" id="SM00086">
    <property type="entry name" value="PAC"/>
    <property type="match status" value="2"/>
</dbReference>
<keyword evidence="10" id="KW-0067">ATP-binding</keyword>
<dbReference type="InterPro" id="IPR001789">
    <property type="entry name" value="Sig_transdc_resp-reg_receiver"/>
</dbReference>
<gene>
    <name evidence="23" type="ORF">A9179_14210</name>
</gene>
<evidence type="ECO:0000256" key="16">
    <source>
        <dbReference type="SAM" id="Phobius"/>
    </source>
</evidence>
<feature type="domain" description="PAS" evidence="19">
    <location>
        <begin position="534"/>
        <end position="583"/>
    </location>
</feature>
<comment type="subcellular location">
    <subcellularLocation>
        <location evidence="2">Cell membrane</location>
        <topology evidence="2">Multi-pass membrane protein</topology>
    </subcellularLocation>
</comment>
<dbReference type="Gene3D" id="1.10.287.130">
    <property type="match status" value="1"/>
</dbReference>
<dbReference type="PROSITE" id="PS50894">
    <property type="entry name" value="HPT"/>
    <property type="match status" value="1"/>
</dbReference>
<dbReference type="InterPro" id="IPR004358">
    <property type="entry name" value="Sig_transdc_His_kin-like_C"/>
</dbReference>
<dbReference type="InterPro" id="IPR003660">
    <property type="entry name" value="HAMP_dom"/>
</dbReference>
<dbReference type="NCBIfam" id="TIGR00229">
    <property type="entry name" value="sensory_box"/>
    <property type="match status" value="2"/>
</dbReference>
<dbReference type="Pfam" id="PF13426">
    <property type="entry name" value="PAS_9"/>
    <property type="match status" value="1"/>
</dbReference>
<dbReference type="InterPro" id="IPR003594">
    <property type="entry name" value="HATPase_dom"/>
</dbReference>
<evidence type="ECO:0000256" key="13">
    <source>
        <dbReference type="ARBA" id="ARBA00023136"/>
    </source>
</evidence>
<dbReference type="InterPro" id="IPR013656">
    <property type="entry name" value="PAS_4"/>
</dbReference>
<dbReference type="SUPFAM" id="SSF47384">
    <property type="entry name" value="Homodimeric domain of signal transducing histidine kinase"/>
    <property type="match status" value="1"/>
</dbReference>
<keyword evidence="24" id="KW-1185">Reference proteome</keyword>
<feature type="domain" description="HPt" evidence="22">
    <location>
        <begin position="1050"/>
        <end position="1148"/>
    </location>
</feature>
<evidence type="ECO:0000256" key="9">
    <source>
        <dbReference type="ARBA" id="ARBA00022777"/>
    </source>
</evidence>
<protein>
    <recommendedName>
        <fullName evidence="3">histidine kinase</fullName>
        <ecNumber evidence="3">2.7.13.3</ecNumber>
    </recommendedName>
</protein>
<evidence type="ECO:0000256" key="4">
    <source>
        <dbReference type="ARBA" id="ARBA00022475"/>
    </source>
</evidence>
<evidence type="ECO:0000256" key="8">
    <source>
        <dbReference type="ARBA" id="ARBA00022741"/>
    </source>
</evidence>
<keyword evidence="6" id="KW-0808">Transferase</keyword>
<feature type="domain" description="PAC" evidence="20">
    <location>
        <begin position="462"/>
        <end position="514"/>
    </location>
</feature>
<dbReference type="CDD" id="cd17546">
    <property type="entry name" value="REC_hyHK_CKI1_RcsC-like"/>
    <property type="match status" value="1"/>
</dbReference>
<dbReference type="PROSITE" id="PS50110">
    <property type="entry name" value="RESPONSE_REGULATORY"/>
    <property type="match status" value="1"/>
</dbReference>
<dbReference type="SMART" id="SM00448">
    <property type="entry name" value="REC"/>
    <property type="match status" value="1"/>
</dbReference>
<evidence type="ECO:0000256" key="10">
    <source>
        <dbReference type="ARBA" id="ARBA00022840"/>
    </source>
</evidence>
<evidence type="ECO:0000256" key="2">
    <source>
        <dbReference type="ARBA" id="ARBA00004651"/>
    </source>
</evidence>
<feature type="domain" description="PAS" evidence="19">
    <location>
        <begin position="388"/>
        <end position="432"/>
    </location>
</feature>
<keyword evidence="4" id="KW-1003">Cell membrane</keyword>
<dbReference type="PROSITE" id="PS50109">
    <property type="entry name" value="HIS_KIN"/>
    <property type="match status" value="1"/>
</dbReference>
<evidence type="ECO:0000259" key="19">
    <source>
        <dbReference type="PROSITE" id="PS50112"/>
    </source>
</evidence>
<dbReference type="CDD" id="cd00130">
    <property type="entry name" value="PAS"/>
    <property type="match status" value="2"/>
</dbReference>
<evidence type="ECO:0000259" key="17">
    <source>
        <dbReference type="PROSITE" id="PS50109"/>
    </source>
</evidence>
<evidence type="ECO:0000256" key="11">
    <source>
        <dbReference type="ARBA" id="ARBA00022989"/>
    </source>
</evidence>
<feature type="modified residue" description="4-aspartylphosphate" evidence="15">
    <location>
        <position position="950"/>
    </location>
</feature>
<evidence type="ECO:0000259" key="20">
    <source>
        <dbReference type="PROSITE" id="PS50113"/>
    </source>
</evidence>
<feature type="transmembrane region" description="Helical" evidence="16">
    <location>
        <begin position="6"/>
        <end position="26"/>
    </location>
</feature>
<reference evidence="23 24" key="1">
    <citation type="submission" date="2016-06" db="EMBL/GenBank/DDBJ databases">
        <authorList>
            <person name="Ramos C."/>
            <person name="Pintado A."/>
            <person name="Crespo-Gomez J.I."/>
        </authorList>
    </citation>
    <scope>NUCLEOTIDE SEQUENCE [LARGE SCALE GENOMIC DNA]</scope>
    <source>
        <strain evidence="23 24">AVO110</strain>
    </source>
</reference>
<dbReference type="PROSITE" id="PS51257">
    <property type="entry name" value="PROKAR_LIPOPROTEIN"/>
    <property type="match status" value="1"/>
</dbReference>
<dbReference type="InterPro" id="IPR008207">
    <property type="entry name" value="Sig_transdc_His_kin_Hpt_dom"/>
</dbReference>
<dbReference type="CDD" id="cd16922">
    <property type="entry name" value="HATPase_EvgS-ArcB-TorS-like"/>
    <property type="match status" value="1"/>
</dbReference>
<evidence type="ECO:0000256" key="14">
    <source>
        <dbReference type="PROSITE-ProRule" id="PRU00110"/>
    </source>
</evidence>
<keyword evidence="8" id="KW-0547">Nucleotide-binding</keyword>
<dbReference type="Gene3D" id="3.30.565.10">
    <property type="entry name" value="Histidine kinase-like ATPase, C-terminal domain"/>
    <property type="match status" value="1"/>
</dbReference>
<feature type="transmembrane region" description="Helical" evidence="16">
    <location>
        <begin position="180"/>
        <end position="200"/>
    </location>
</feature>
<dbReference type="Pfam" id="PF00512">
    <property type="entry name" value="HisKA"/>
    <property type="match status" value="1"/>
</dbReference>
<dbReference type="InterPro" id="IPR036890">
    <property type="entry name" value="HATPase_C_sf"/>
</dbReference>
<dbReference type="InterPro" id="IPR001610">
    <property type="entry name" value="PAC"/>
</dbReference>
<evidence type="ECO:0000256" key="1">
    <source>
        <dbReference type="ARBA" id="ARBA00000085"/>
    </source>
</evidence>
<dbReference type="InterPro" id="IPR036097">
    <property type="entry name" value="HisK_dim/P_sf"/>
</dbReference>
<dbReference type="InterPro" id="IPR003661">
    <property type="entry name" value="HisK_dim/P_dom"/>
</dbReference>
<dbReference type="InterPro" id="IPR035965">
    <property type="entry name" value="PAS-like_dom_sf"/>
</dbReference>
<dbReference type="Gene3D" id="3.40.50.2300">
    <property type="match status" value="1"/>
</dbReference>
<dbReference type="Gene3D" id="3.30.450.20">
    <property type="entry name" value="PAS domain"/>
    <property type="match status" value="2"/>
</dbReference>
<evidence type="ECO:0000256" key="3">
    <source>
        <dbReference type="ARBA" id="ARBA00012438"/>
    </source>
</evidence>
<dbReference type="PROSITE" id="PS50885">
    <property type="entry name" value="HAMP"/>
    <property type="match status" value="1"/>
</dbReference>
<dbReference type="Gene3D" id="1.20.120.160">
    <property type="entry name" value="HPT domain"/>
    <property type="match status" value="1"/>
</dbReference>
<feature type="domain" description="Histidine kinase" evidence="17">
    <location>
        <begin position="656"/>
        <end position="877"/>
    </location>
</feature>
<dbReference type="InterPro" id="IPR005467">
    <property type="entry name" value="His_kinase_dom"/>
</dbReference>
<dbReference type="InterPro" id="IPR011006">
    <property type="entry name" value="CheY-like_superfamily"/>
</dbReference>
<evidence type="ECO:0000256" key="7">
    <source>
        <dbReference type="ARBA" id="ARBA00022692"/>
    </source>
</evidence>
<keyword evidence="11 16" id="KW-1133">Transmembrane helix</keyword>
<dbReference type="SMART" id="SM00388">
    <property type="entry name" value="HisKA"/>
    <property type="match status" value="1"/>
</dbReference>
<dbReference type="SUPFAM" id="SSF47226">
    <property type="entry name" value="Histidine-containing phosphotransfer domain, HPT domain"/>
    <property type="match status" value="1"/>
</dbReference>
<dbReference type="SUPFAM" id="SSF55785">
    <property type="entry name" value="PYP-like sensor domain (PAS domain)"/>
    <property type="match status" value="2"/>
</dbReference>
<dbReference type="PANTHER" id="PTHR45339">
    <property type="entry name" value="HYBRID SIGNAL TRANSDUCTION HISTIDINE KINASE J"/>
    <property type="match status" value="1"/>
</dbReference>
<dbReference type="SMART" id="SM00091">
    <property type="entry name" value="PAS"/>
    <property type="match status" value="2"/>
</dbReference>
<name>A0ABR7S1F5_AQUAC</name>
<dbReference type="EMBL" id="LZEU01000001">
    <property type="protein sequence ID" value="MBC9251421.1"/>
    <property type="molecule type" value="Genomic_DNA"/>
</dbReference>
<keyword evidence="13 16" id="KW-0472">Membrane</keyword>
<dbReference type="InterPro" id="IPR000700">
    <property type="entry name" value="PAS-assoc_C"/>
</dbReference>
<dbReference type="InterPro" id="IPR000014">
    <property type="entry name" value="PAS"/>
</dbReference>
<dbReference type="PANTHER" id="PTHR45339:SF1">
    <property type="entry name" value="HYBRID SIGNAL TRANSDUCTION HISTIDINE KINASE J"/>
    <property type="match status" value="1"/>
</dbReference>
<evidence type="ECO:0000313" key="24">
    <source>
        <dbReference type="Proteomes" id="UP000744555"/>
    </source>
</evidence>
<evidence type="ECO:0000256" key="15">
    <source>
        <dbReference type="PROSITE-ProRule" id="PRU00169"/>
    </source>
</evidence>
<sequence length="1228" mass="135365">MSLDRLSKWLAAGMLAFGIACVASVWQAYRYNQQSQQVGQQRFEVLGLSSRLFAENRRMSQFARLYVNSGDASYLQHYRELAESGGIADALKQLQARELLPMEQRLLRQIGEQDALQTTLEQQAIVERQARGSSQVLHGQTYVRSELDITALLDEFVARSSDRQNRLVAESVAKAGEAKVLAALLLGLTMAYALLTQMFIRCRLLRPLRTLTEQTRRLLAGEDSGPLVHCQARDELGSLARALEAYRQVNQRILAQQWAKDRLGELALELQSCSDQVAFLACLSELLRQSLPDAAIDFHEQEADVPHAGDGRHFRLLLLHDGQQQGQIDIRLAQRPDDSQLALLDALHEPICAWWSLLLQRDHKHELLQQAREQALQLEFQRSVLAATERWFRGIVEAAPDCMLVFDEPGRIVLANRESERIFDYASGSMPGIHFSQLLPDGWREPFVELLRAFHAAPDAIHMGEGVARRRDGSEFPVEVRLSALPSLGDESLSLCVVIRDLSQRRQHERHLQLAHEQQRAILMAAPNGIAFINGELIVQANSSLHEVFGYAEGELLGQSPTIWLETTTLPDSIAEIRRQLHQGETYRRELHLRRKDGSLFWGAVSARAVTLGDLSHGSIWVVQDVSLQHAAAKDMYEARELAEQAARVKSEFLANMSHEIRTPMNAIIGMTHLVLATELDARQRDYLGKVQGSSRHLLGVIDDILDFSKIEAGKLQLDTQDFSLKRLLQEATDLVQERLLGKGLKLRLQVAPQVPDALHGDALRLRQILLNYLSNAVKFTAEGGIEVAVALLEAQGQTLCLEFSVSDTGIGLSPQQCAQLFNSFQQADASTTRRYGGTGLGLAIAKQLAQLMGGDVAVHSVPGQGSTFSFTARLQRAHAPLRAELPADAILSQSQVLSGHVLLVEDNELNQQVASELLQAMGCRVEIANNGREALERLAQQSYDLVFMDMQMPVLDGLGATRELRRNPRLAALPVVAMTANAMREDREACQAAGMNDFISKPFEPQTLHGVLQRWLGTQLQCPASAAMEPTLQLEGVDVAAGLSRVLGNEALYRQLLGQFLVSQASLLERLDSALERGERSAAELLAHGCKGVAATLGANAVAGAAAALEQQLRRDEPLVASQPLLQNLAGELLPLLQRLRQLQEPVAEVAAAVDTLQLQAVCRQLDALLADYDAEALACFSEHAPLLRAAFPLQVARLDAALQAFDFDLARSCLDEAGGRLAESAA</sequence>
<dbReference type="InterPro" id="IPR036641">
    <property type="entry name" value="HPT_dom_sf"/>
</dbReference>
<evidence type="ECO:0000256" key="6">
    <source>
        <dbReference type="ARBA" id="ARBA00022679"/>
    </source>
</evidence>
<dbReference type="Pfam" id="PF08448">
    <property type="entry name" value="PAS_4"/>
    <property type="match status" value="1"/>
</dbReference>
<keyword evidence="9" id="KW-0418">Kinase</keyword>
<dbReference type="RefSeq" id="WP_187806919.1">
    <property type="nucleotide sequence ID" value="NZ_LZEU01000001.1"/>
</dbReference>
<dbReference type="PROSITE" id="PS50112">
    <property type="entry name" value="PAS"/>
    <property type="match status" value="2"/>
</dbReference>
<organism evidence="23 24">
    <name type="scientific">Aquipseudomonas alcaligenes</name>
    <name type="common">Pseudomonas alcaligenes</name>
    <dbReference type="NCBI Taxonomy" id="43263"/>
    <lineage>
        <taxon>Bacteria</taxon>
        <taxon>Pseudomonadati</taxon>
        <taxon>Pseudomonadota</taxon>
        <taxon>Gammaproteobacteria</taxon>
        <taxon>Pseudomonadales</taxon>
        <taxon>Pseudomonadaceae</taxon>
        <taxon>Aquipseudomonas</taxon>
    </lineage>
</organism>
<dbReference type="SUPFAM" id="SSF52172">
    <property type="entry name" value="CheY-like"/>
    <property type="match status" value="1"/>
</dbReference>
<feature type="domain" description="HAMP" evidence="21">
    <location>
        <begin position="202"/>
        <end position="255"/>
    </location>
</feature>
<proteinExistence type="predicted"/>
<evidence type="ECO:0000259" key="21">
    <source>
        <dbReference type="PROSITE" id="PS50885"/>
    </source>
</evidence>
<evidence type="ECO:0000259" key="18">
    <source>
        <dbReference type="PROSITE" id="PS50110"/>
    </source>
</evidence>
<evidence type="ECO:0000256" key="5">
    <source>
        <dbReference type="ARBA" id="ARBA00022553"/>
    </source>
</evidence>
<dbReference type="SUPFAM" id="SSF55874">
    <property type="entry name" value="ATPase domain of HSP90 chaperone/DNA topoisomerase II/histidine kinase"/>
    <property type="match status" value="1"/>
</dbReference>
<keyword evidence="12" id="KW-0902">Two-component regulatory system</keyword>
<dbReference type="Proteomes" id="UP000744555">
    <property type="component" value="Unassembled WGS sequence"/>
</dbReference>
<keyword evidence="7 16" id="KW-0812">Transmembrane</keyword>
<comment type="caution">
    <text evidence="23">The sequence shown here is derived from an EMBL/GenBank/DDBJ whole genome shotgun (WGS) entry which is preliminary data.</text>
</comment>
<dbReference type="Pfam" id="PF02518">
    <property type="entry name" value="HATPase_c"/>
    <property type="match status" value="1"/>
</dbReference>